<sequence>MSDRCWNCRVRLDQHEPHVSRRPSGGPIVYCRVCEAFSPSKGVDEHPI</sequence>
<keyword evidence="2" id="KW-1185">Reference proteome</keyword>
<name>A0ABD6D9X9_9EURY</name>
<evidence type="ECO:0000313" key="2">
    <source>
        <dbReference type="Proteomes" id="UP001597052"/>
    </source>
</evidence>
<dbReference type="AlphaFoldDB" id="A0ABD6D9X9"/>
<accession>A0ABD6D9X9</accession>
<dbReference type="RefSeq" id="WP_256396222.1">
    <property type="nucleotide sequence ID" value="NZ_JANHDJ010000003.1"/>
</dbReference>
<gene>
    <name evidence="1" type="ORF">ACFSBW_13155</name>
</gene>
<protein>
    <recommendedName>
        <fullName evidence="3">Small CPxCG-related zinc finger protein</fullName>
    </recommendedName>
</protein>
<evidence type="ECO:0000313" key="1">
    <source>
        <dbReference type="EMBL" id="MFD1642823.1"/>
    </source>
</evidence>
<reference evidence="1 2" key="1">
    <citation type="journal article" date="2019" name="Int. J. Syst. Evol. Microbiol.">
        <title>The Global Catalogue of Microorganisms (GCM) 10K type strain sequencing project: providing services to taxonomists for standard genome sequencing and annotation.</title>
        <authorList>
            <consortium name="The Broad Institute Genomics Platform"/>
            <consortium name="The Broad Institute Genome Sequencing Center for Infectious Disease"/>
            <person name="Wu L."/>
            <person name="Ma J."/>
        </authorList>
    </citation>
    <scope>NUCLEOTIDE SEQUENCE [LARGE SCALE GENOMIC DNA]</scope>
    <source>
        <strain evidence="1 2">CGMCC 1.10593</strain>
    </source>
</reference>
<dbReference type="EMBL" id="JBHUDM010000003">
    <property type="protein sequence ID" value="MFD1642823.1"/>
    <property type="molecule type" value="Genomic_DNA"/>
</dbReference>
<organism evidence="1 2">
    <name type="scientific">Halohasta litorea</name>
    <dbReference type="NCBI Taxonomy" id="869891"/>
    <lineage>
        <taxon>Archaea</taxon>
        <taxon>Methanobacteriati</taxon>
        <taxon>Methanobacteriota</taxon>
        <taxon>Stenosarchaea group</taxon>
        <taxon>Halobacteria</taxon>
        <taxon>Halobacteriales</taxon>
        <taxon>Haloferacaceae</taxon>
        <taxon>Halohasta</taxon>
    </lineage>
</organism>
<dbReference type="Proteomes" id="UP001597052">
    <property type="component" value="Unassembled WGS sequence"/>
</dbReference>
<evidence type="ECO:0008006" key="3">
    <source>
        <dbReference type="Google" id="ProtNLM"/>
    </source>
</evidence>
<comment type="caution">
    <text evidence="1">The sequence shown here is derived from an EMBL/GenBank/DDBJ whole genome shotgun (WGS) entry which is preliminary data.</text>
</comment>
<proteinExistence type="predicted"/>